<name>U6L162_EIMTE</name>
<feature type="compositionally biased region" description="Low complexity" evidence="1">
    <location>
        <begin position="71"/>
        <end position="81"/>
    </location>
</feature>
<reference evidence="2" key="1">
    <citation type="submission" date="2013-10" db="EMBL/GenBank/DDBJ databases">
        <title>Genomic analysis of the causative agents of coccidiosis in chickens.</title>
        <authorList>
            <person name="Reid A.J."/>
            <person name="Blake D."/>
            <person name="Billington K."/>
            <person name="Browne H."/>
            <person name="Dunn M."/>
            <person name="Hung S."/>
            <person name="Kawahara F."/>
            <person name="Miranda-Saavedra D."/>
            <person name="Mourier T."/>
            <person name="Nagra H."/>
            <person name="Otto T.D."/>
            <person name="Rawlings N."/>
            <person name="Sanchez A."/>
            <person name="Sanders M."/>
            <person name="Subramaniam C."/>
            <person name="Tay Y."/>
            <person name="Dear P."/>
            <person name="Doerig C."/>
            <person name="Gruber A."/>
            <person name="Parkinson J."/>
            <person name="Shirley M."/>
            <person name="Wan K.L."/>
            <person name="Berriman M."/>
            <person name="Tomley F."/>
            <person name="Pain A."/>
        </authorList>
    </citation>
    <scope>NUCLEOTIDE SEQUENCE [LARGE SCALE GENOMIC DNA]</scope>
    <source>
        <strain evidence="2">Houghton</strain>
    </source>
</reference>
<dbReference type="PROSITE" id="PS51257">
    <property type="entry name" value="PROKAR_LIPOPROTEIN"/>
    <property type="match status" value="1"/>
</dbReference>
<evidence type="ECO:0000256" key="1">
    <source>
        <dbReference type="SAM" id="MobiDB-lite"/>
    </source>
</evidence>
<evidence type="ECO:0000313" key="3">
    <source>
        <dbReference type="Proteomes" id="UP000030747"/>
    </source>
</evidence>
<proteinExistence type="predicted"/>
<sequence length="154" mass="16194">MKNSRAWVSVLRPAAQLSGSQGCGRGGEQQQQISSTSRAAGRGEHCSLTSQRGSPKSLRRRPGEGASTNRSSSSSGSSSSSCSCCCCRAFHRGSLPQKPASTAQKGQIQEKKQGSKGQDDAAEHWRSSSCCSCSLFIAESVWRSRGGPPPTLVC</sequence>
<dbReference type="EMBL" id="HG675712">
    <property type="protein sequence ID" value="CDJ42344.1"/>
    <property type="molecule type" value="Genomic_DNA"/>
</dbReference>
<dbReference type="GeneID" id="25250599"/>
<dbReference type="Proteomes" id="UP000030747">
    <property type="component" value="Unassembled WGS sequence"/>
</dbReference>
<gene>
    <name evidence="2" type="ORF">ETH_00006985</name>
</gene>
<evidence type="ECO:0000313" key="2">
    <source>
        <dbReference type="EMBL" id="CDJ42344.1"/>
    </source>
</evidence>
<dbReference type="RefSeq" id="XP_013233094.1">
    <property type="nucleotide sequence ID" value="XM_013377640.1"/>
</dbReference>
<dbReference type="AlphaFoldDB" id="U6L162"/>
<accession>U6L162</accession>
<keyword evidence="3" id="KW-1185">Reference proteome</keyword>
<feature type="non-terminal residue" evidence="2">
    <location>
        <position position="154"/>
    </location>
</feature>
<feature type="compositionally biased region" description="Basic and acidic residues" evidence="1">
    <location>
        <begin position="108"/>
        <end position="121"/>
    </location>
</feature>
<reference evidence="2" key="2">
    <citation type="submission" date="2013-10" db="EMBL/GenBank/DDBJ databases">
        <authorList>
            <person name="Aslett M."/>
        </authorList>
    </citation>
    <scope>NUCLEOTIDE SEQUENCE [LARGE SCALE GENOMIC DNA]</scope>
    <source>
        <strain evidence="2">Houghton</strain>
    </source>
</reference>
<protein>
    <submittedName>
        <fullName evidence="2">Uncharacterized protein</fullName>
    </submittedName>
</protein>
<dbReference type="VEuPathDB" id="ToxoDB:ETH_00006985"/>
<organism evidence="2 3">
    <name type="scientific">Eimeria tenella</name>
    <name type="common">Coccidian parasite</name>
    <dbReference type="NCBI Taxonomy" id="5802"/>
    <lineage>
        <taxon>Eukaryota</taxon>
        <taxon>Sar</taxon>
        <taxon>Alveolata</taxon>
        <taxon>Apicomplexa</taxon>
        <taxon>Conoidasida</taxon>
        <taxon>Coccidia</taxon>
        <taxon>Eucoccidiorida</taxon>
        <taxon>Eimeriorina</taxon>
        <taxon>Eimeriidae</taxon>
        <taxon>Eimeria</taxon>
    </lineage>
</organism>
<feature type="region of interest" description="Disordered" evidence="1">
    <location>
        <begin position="17"/>
        <end position="121"/>
    </location>
</feature>